<sequence length="293" mass="32220">MTLRIGTSGWAYASWRGPFYPAGLPHRLELTHAAQTFSSLEINASFYRLQSPRTYDRWSAESPDDFVFAVKGSRYITHMRRLRNVEMALANFYASGVLGLGAKLGPFVWQLPPRLAYDPALMDDFLQQLPRDTAAAAQLAAHAERGDTPDHQALDLQPLRHALEVRHESFLTEECVAQLRRHGVALVVADATGLFPLVEQATADFMYVRLHGAQALYSSGYTAEELDVWAGRIRAWQAGERSGTLPTITPGPPSGPQDVYVYFDNDIGAHAPADALALKTLLEGTPDHSSSGS</sequence>
<dbReference type="KEGG" id="dsc:ABOD76_01255"/>
<dbReference type="Gene3D" id="3.20.20.410">
    <property type="entry name" value="Protein of unknown function UPF0759"/>
    <property type="match status" value="1"/>
</dbReference>
<reference evidence="1" key="1">
    <citation type="submission" date="2024-06" db="EMBL/GenBank/DDBJ databases">
        <title>Draft Genome Sequence of Deinococcus sonorensis Type Strain KR-87, a Biofilm Producing Representative of the Genus Deinococcus.</title>
        <authorList>
            <person name="Boren L.S."/>
            <person name="Grosso R.A."/>
            <person name="Hugenberg-Cox A.N."/>
            <person name="Hill J.T.E."/>
            <person name="Albert C.M."/>
            <person name="Tuohy J.M."/>
        </authorList>
    </citation>
    <scope>NUCLEOTIDE SEQUENCE</scope>
    <source>
        <strain evidence="1">KR-87</strain>
        <plasmid evidence="1">pDson04</plasmid>
    </source>
</reference>
<dbReference type="SUPFAM" id="SSF117396">
    <property type="entry name" value="TM1631-like"/>
    <property type="match status" value="1"/>
</dbReference>
<keyword evidence="1" id="KW-0614">Plasmid</keyword>
<dbReference type="EMBL" id="CP158296">
    <property type="protein sequence ID" value="XBV83385.1"/>
    <property type="molecule type" value="Genomic_DNA"/>
</dbReference>
<dbReference type="Pfam" id="PF01904">
    <property type="entry name" value="DUF72"/>
    <property type="match status" value="1"/>
</dbReference>
<protein>
    <submittedName>
        <fullName evidence="1">DUF72 domain-containing protein</fullName>
    </submittedName>
</protein>
<dbReference type="PANTHER" id="PTHR30348:SF4">
    <property type="entry name" value="DUF72 DOMAIN-CONTAINING PROTEIN"/>
    <property type="match status" value="1"/>
</dbReference>
<accession>A0AAU7U4U8</accession>
<proteinExistence type="predicted"/>
<dbReference type="InterPro" id="IPR002763">
    <property type="entry name" value="DUF72"/>
</dbReference>
<dbReference type="InterPro" id="IPR036520">
    <property type="entry name" value="UPF0759_sf"/>
</dbReference>
<dbReference type="AlphaFoldDB" id="A0AAU7U4U8"/>
<organism evidence="1">
    <name type="scientific">Deinococcus sonorensis KR-87</name>
    <dbReference type="NCBI Taxonomy" id="694439"/>
    <lineage>
        <taxon>Bacteria</taxon>
        <taxon>Thermotogati</taxon>
        <taxon>Deinococcota</taxon>
        <taxon>Deinococci</taxon>
        <taxon>Deinococcales</taxon>
        <taxon>Deinococcaceae</taxon>
        <taxon>Deinococcus</taxon>
    </lineage>
</organism>
<dbReference type="RefSeq" id="WP_350240824.1">
    <property type="nucleotide sequence ID" value="NZ_CP158296.1"/>
</dbReference>
<geneLocation type="plasmid" evidence="1">
    <name>pDson04</name>
</geneLocation>
<evidence type="ECO:0000313" key="1">
    <source>
        <dbReference type="EMBL" id="XBV83385.1"/>
    </source>
</evidence>
<gene>
    <name evidence="1" type="ORF">ABOD76_01255</name>
</gene>
<name>A0AAU7U4U8_9DEIO</name>
<dbReference type="PANTHER" id="PTHR30348">
    <property type="entry name" value="UNCHARACTERIZED PROTEIN YECE"/>
    <property type="match status" value="1"/>
</dbReference>